<dbReference type="InterPro" id="IPR036397">
    <property type="entry name" value="RNaseH_sf"/>
</dbReference>
<sequence>MAENLHLVLNERGNCNLVHEGRVYNLKHTNMQDKLWVCRRGAGVHSIFTNLDVDAVLDCNPHADDCTPDNDILYKMEKKNSLKRRAAEELKTIPQIYHEEASSASADLETAESGRNYAKMDKKALAVIAGVKKFHEYLYGRQFTIITDHKPLLGLFVPKKETPQTLSARILRWSILLNAYDYIKAYNLNYTRNYRHGKEIANADALSRMPKQSTENSGSHNPFILLLETIDISPLHSKDIARITAKDPILTRVLSWAWRRWPKSVSDERLKPYVTRQLEISIHNGCLLWGSRELHVDHTGIVRMKAFARSYVWWPKLDSEIQNLVRTCELCQQSRAPPPHAPVHKWESPRILWSRMHVNLAGPICGKNYLIVVDAFSKWLEVRVLKNTTSELVISCLRHPWTSM</sequence>
<evidence type="ECO:0000313" key="11">
    <source>
        <dbReference type="Proteomes" id="UP000054721"/>
    </source>
</evidence>
<keyword evidence="6" id="KW-0378">Hydrolase</keyword>
<dbReference type="Proteomes" id="UP000054721">
    <property type="component" value="Unassembled WGS sequence"/>
</dbReference>
<evidence type="ECO:0000256" key="1">
    <source>
        <dbReference type="ARBA" id="ARBA00012493"/>
    </source>
</evidence>
<evidence type="ECO:0000256" key="4">
    <source>
        <dbReference type="ARBA" id="ARBA00022722"/>
    </source>
</evidence>
<dbReference type="Pfam" id="PF17917">
    <property type="entry name" value="RT_RNaseH"/>
    <property type="match status" value="1"/>
</dbReference>
<dbReference type="GO" id="GO:0003964">
    <property type="term" value="F:RNA-directed DNA polymerase activity"/>
    <property type="evidence" value="ECO:0007669"/>
    <property type="project" value="UniProtKB-KW"/>
</dbReference>
<dbReference type="SUPFAM" id="SSF56672">
    <property type="entry name" value="DNA/RNA polymerases"/>
    <property type="match status" value="1"/>
</dbReference>
<reference evidence="10 11" key="1">
    <citation type="submission" date="2015-05" db="EMBL/GenBank/DDBJ databases">
        <title>Evolution of Trichinella species and genotypes.</title>
        <authorList>
            <person name="Korhonen P.K."/>
            <person name="Edoardo P."/>
            <person name="Giuseppe L.R."/>
            <person name="Gasser R.B."/>
        </authorList>
    </citation>
    <scope>NUCLEOTIDE SEQUENCE [LARGE SCALE GENOMIC DNA]</scope>
    <source>
        <strain evidence="10">ISS10</strain>
    </source>
</reference>
<evidence type="ECO:0000259" key="9">
    <source>
        <dbReference type="Pfam" id="PF17921"/>
    </source>
</evidence>
<evidence type="ECO:0000256" key="6">
    <source>
        <dbReference type="ARBA" id="ARBA00022801"/>
    </source>
</evidence>
<evidence type="ECO:0000256" key="7">
    <source>
        <dbReference type="ARBA" id="ARBA00022918"/>
    </source>
</evidence>
<gene>
    <name evidence="10" type="primary">K02A2.6</name>
    <name evidence="10" type="ORF">T02_12462</name>
</gene>
<dbReference type="PANTHER" id="PTHR37984:SF12">
    <property type="entry name" value="RIBONUCLEASE H"/>
    <property type="match status" value="1"/>
</dbReference>
<evidence type="ECO:0000256" key="5">
    <source>
        <dbReference type="ARBA" id="ARBA00022759"/>
    </source>
</evidence>
<accession>A0A0V1LEE4</accession>
<feature type="domain" description="Integrase zinc-binding" evidence="9">
    <location>
        <begin position="292"/>
        <end position="336"/>
    </location>
</feature>
<dbReference type="PANTHER" id="PTHR37984">
    <property type="entry name" value="PROTEIN CBG26694"/>
    <property type="match status" value="1"/>
</dbReference>
<keyword evidence="5" id="KW-0255">Endonuclease</keyword>
<keyword evidence="2" id="KW-0808">Transferase</keyword>
<dbReference type="InterPro" id="IPR041588">
    <property type="entry name" value="Integrase_H2C2"/>
</dbReference>
<keyword evidence="7" id="KW-0695">RNA-directed DNA polymerase</keyword>
<evidence type="ECO:0000313" key="10">
    <source>
        <dbReference type="EMBL" id="KRZ57438.1"/>
    </source>
</evidence>
<dbReference type="STRING" id="6335.A0A0V1LEE4"/>
<protein>
    <recommendedName>
        <fullName evidence="1">RNA-directed DNA polymerase</fullName>
        <ecNumber evidence="1">2.7.7.49</ecNumber>
    </recommendedName>
</protein>
<dbReference type="GO" id="GO:0003676">
    <property type="term" value="F:nucleic acid binding"/>
    <property type="evidence" value="ECO:0007669"/>
    <property type="project" value="InterPro"/>
</dbReference>
<dbReference type="GO" id="GO:0004519">
    <property type="term" value="F:endonuclease activity"/>
    <property type="evidence" value="ECO:0007669"/>
    <property type="project" value="UniProtKB-KW"/>
</dbReference>
<evidence type="ECO:0000256" key="2">
    <source>
        <dbReference type="ARBA" id="ARBA00022679"/>
    </source>
</evidence>
<organism evidence="10 11">
    <name type="scientific">Trichinella nativa</name>
    <dbReference type="NCBI Taxonomy" id="6335"/>
    <lineage>
        <taxon>Eukaryota</taxon>
        <taxon>Metazoa</taxon>
        <taxon>Ecdysozoa</taxon>
        <taxon>Nematoda</taxon>
        <taxon>Enoplea</taxon>
        <taxon>Dorylaimia</taxon>
        <taxon>Trichinellida</taxon>
        <taxon>Trichinellidae</taxon>
        <taxon>Trichinella</taxon>
    </lineage>
</organism>
<dbReference type="EC" id="2.7.7.49" evidence="1"/>
<keyword evidence="11" id="KW-1185">Reference proteome</keyword>
<proteinExistence type="predicted"/>
<dbReference type="Pfam" id="PF17921">
    <property type="entry name" value="Integrase_H2C2"/>
    <property type="match status" value="1"/>
</dbReference>
<dbReference type="Gene3D" id="1.10.340.70">
    <property type="match status" value="1"/>
</dbReference>
<dbReference type="InterPro" id="IPR043502">
    <property type="entry name" value="DNA/RNA_pol_sf"/>
</dbReference>
<dbReference type="Gene3D" id="3.30.420.10">
    <property type="entry name" value="Ribonuclease H-like superfamily/Ribonuclease H"/>
    <property type="match status" value="1"/>
</dbReference>
<dbReference type="CDD" id="cd09274">
    <property type="entry name" value="RNase_HI_RT_Ty3"/>
    <property type="match status" value="1"/>
</dbReference>
<keyword evidence="3" id="KW-0548">Nucleotidyltransferase</keyword>
<dbReference type="AlphaFoldDB" id="A0A0V1LEE4"/>
<keyword evidence="4" id="KW-0540">Nuclease</keyword>
<name>A0A0V1LEE4_9BILA</name>
<evidence type="ECO:0000256" key="3">
    <source>
        <dbReference type="ARBA" id="ARBA00022695"/>
    </source>
</evidence>
<evidence type="ECO:0000259" key="8">
    <source>
        <dbReference type="Pfam" id="PF17917"/>
    </source>
</evidence>
<dbReference type="InterPro" id="IPR041373">
    <property type="entry name" value="RT_RNaseH"/>
</dbReference>
<feature type="domain" description="Reverse transcriptase RNase H-like" evidence="8">
    <location>
        <begin position="112"/>
        <end position="180"/>
    </location>
</feature>
<dbReference type="InterPro" id="IPR050951">
    <property type="entry name" value="Retrovirus_Pol_polyprotein"/>
</dbReference>
<dbReference type="EMBL" id="JYDW01000075">
    <property type="protein sequence ID" value="KRZ57438.1"/>
    <property type="molecule type" value="Genomic_DNA"/>
</dbReference>
<dbReference type="OrthoDB" id="5850908at2759"/>
<dbReference type="GO" id="GO:0016787">
    <property type="term" value="F:hydrolase activity"/>
    <property type="evidence" value="ECO:0007669"/>
    <property type="project" value="UniProtKB-KW"/>
</dbReference>
<comment type="caution">
    <text evidence="10">The sequence shown here is derived from an EMBL/GenBank/DDBJ whole genome shotgun (WGS) entry which is preliminary data.</text>
</comment>